<gene>
    <name evidence="11" type="ORF">PGLA2088_LOCUS5703</name>
</gene>
<dbReference type="InterPro" id="IPR044849">
    <property type="entry name" value="CASTOR/POLLUX/SYM8-like"/>
</dbReference>
<keyword evidence="9" id="KW-0732">Signal</keyword>
<accession>A0A813IB53</accession>
<sequence>MAALGASLLKVLRVAGATEAAEESCQSSDFQSCGLEAQALDLLLRLPEETLARVLATLLRSKSVGDSDDQGGAMSWQLAFFFLVTGSFVLRLARVLLSERSRHRRGAHKQGDFRPYLSYRFGYWYAWTPGSAGIVLCGLSFGLMLIGGIVLSTFTGEPVSSALWSAWCWIAAPDGGGSADSSAGRMVGVVMSCGGMLIFALLMSVVSSSFEDMLAALRDGVVPIVEANHLVILGWGPVALPLIRELCLGAESRGGNVIAILTPMPKPDIEELLRESEIDFLNSTICVRSGLANRVEDLTKVAIESAQSVIVLSDAKLSRECADSKTLNTLLTLQNQKWPREDCNLIVECQFVRNQRLFESLCHCSVLTTGDFVGRLMVQSSQQHGLSSVIDATFGFEGDEFYIEPVKGSAGRTFQELLFGLQGVVVVGILRPGSSEAEGSQCELLPPMARVLVDGEQLIMLAEDAAMLPTGFGAESQQRAAAMALTFSAALAASAANNNNKNNNNSNNNNSNNSNNNKNNNNRNNGSLALESEEQKQTIIVIGWNDSMGALMDEIDKDVGKGSEVIIFASQPTDEREKFLDSAQQRRKHRYQNVSVEQRQGNLGARYLLEDLPLCTAHKVMILADASAESASEADDRTLAIILQVKDILHEQVKDDVIIIPQILQSHAEEACRQMGLRDWLSSNQLAAKILALVSESPAMNLIISQILAESGCHFHIRKLSQLIPHTDSAGADKRRTVSFDEISVAAVAAGELAIGWSKASVEGDSRVAWDINPKEKAKGCECTADCRVVVLRHVCKH</sequence>
<evidence type="ECO:0000256" key="3">
    <source>
        <dbReference type="ARBA" id="ARBA00022692"/>
    </source>
</evidence>
<dbReference type="Proteomes" id="UP000626109">
    <property type="component" value="Unassembled WGS sequence"/>
</dbReference>
<evidence type="ECO:0000256" key="6">
    <source>
        <dbReference type="ARBA" id="ARBA00023136"/>
    </source>
</evidence>
<keyword evidence="6 8" id="KW-0472">Membrane</keyword>
<dbReference type="GO" id="GO:0006811">
    <property type="term" value="P:monoatomic ion transport"/>
    <property type="evidence" value="ECO:0007669"/>
    <property type="project" value="UniProtKB-KW"/>
</dbReference>
<dbReference type="PANTHER" id="PTHR31563:SF10">
    <property type="entry name" value="ION CHANNEL POLLUX-RELATED"/>
    <property type="match status" value="1"/>
</dbReference>
<evidence type="ECO:0000313" key="12">
    <source>
        <dbReference type="Proteomes" id="UP000626109"/>
    </source>
</evidence>
<evidence type="ECO:0000256" key="8">
    <source>
        <dbReference type="SAM" id="Phobius"/>
    </source>
</evidence>
<evidence type="ECO:0000256" key="7">
    <source>
        <dbReference type="SAM" id="MobiDB-lite"/>
    </source>
</evidence>
<comment type="caution">
    <text evidence="11">The sequence shown here is derived from an EMBL/GenBank/DDBJ whole genome shotgun (WGS) entry which is preliminary data.</text>
</comment>
<feature type="chain" id="PRO_5032622047" description="CASTOR/POLLUX/SYM8 ion channel conserved domain-containing protein" evidence="9">
    <location>
        <begin position="21"/>
        <end position="798"/>
    </location>
</feature>
<dbReference type="EMBL" id="CAJNNW010005486">
    <property type="protein sequence ID" value="CAE8647465.1"/>
    <property type="molecule type" value="Genomic_DNA"/>
</dbReference>
<dbReference type="Gene3D" id="3.40.50.720">
    <property type="entry name" value="NAD(P)-binding Rossmann-like Domain"/>
    <property type="match status" value="2"/>
</dbReference>
<feature type="transmembrane region" description="Helical" evidence="8">
    <location>
        <begin position="124"/>
        <end position="151"/>
    </location>
</feature>
<feature type="transmembrane region" description="Helical" evidence="8">
    <location>
        <begin position="76"/>
        <end position="97"/>
    </location>
</feature>
<comment type="subcellular location">
    <subcellularLocation>
        <location evidence="1">Endomembrane system</location>
        <topology evidence="1">Multi-pass membrane protein</topology>
    </subcellularLocation>
</comment>
<name>A0A813IB53_POLGL</name>
<evidence type="ECO:0000256" key="5">
    <source>
        <dbReference type="ARBA" id="ARBA00023065"/>
    </source>
</evidence>
<proteinExistence type="predicted"/>
<evidence type="ECO:0000313" key="11">
    <source>
        <dbReference type="EMBL" id="CAE8647465.1"/>
    </source>
</evidence>
<dbReference type="GO" id="GO:0012505">
    <property type="term" value="C:endomembrane system"/>
    <property type="evidence" value="ECO:0007669"/>
    <property type="project" value="UniProtKB-SubCell"/>
</dbReference>
<feature type="compositionally biased region" description="Low complexity" evidence="7">
    <location>
        <begin position="497"/>
        <end position="525"/>
    </location>
</feature>
<keyword evidence="5" id="KW-0406">Ion transport</keyword>
<dbReference type="InterPro" id="IPR010420">
    <property type="entry name" value="CASTOR/POLLUX/SYM8_dom"/>
</dbReference>
<feature type="transmembrane region" description="Helical" evidence="8">
    <location>
        <begin position="186"/>
        <end position="206"/>
    </location>
</feature>
<keyword evidence="2" id="KW-0813">Transport</keyword>
<organism evidence="11 12">
    <name type="scientific">Polarella glacialis</name>
    <name type="common">Dinoflagellate</name>
    <dbReference type="NCBI Taxonomy" id="89957"/>
    <lineage>
        <taxon>Eukaryota</taxon>
        <taxon>Sar</taxon>
        <taxon>Alveolata</taxon>
        <taxon>Dinophyceae</taxon>
        <taxon>Suessiales</taxon>
        <taxon>Suessiaceae</taxon>
        <taxon>Polarella</taxon>
    </lineage>
</organism>
<keyword evidence="3 8" id="KW-0812">Transmembrane</keyword>
<feature type="domain" description="CASTOR/POLLUX/SYM8 ion channel conserved" evidence="10">
    <location>
        <begin position="371"/>
        <end position="465"/>
    </location>
</feature>
<keyword evidence="4 8" id="KW-1133">Transmembrane helix</keyword>
<evidence type="ECO:0000256" key="9">
    <source>
        <dbReference type="SAM" id="SignalP"/>
    </source>
</evidence>
<evidence type="ECO:0000256" key="4">
    <source>
        <dbReference type="ARBA" id="ARBA00022989"/>
    </source>
</evidence>
<feature type="region of interest" description="Disordered" evidence="7">
    <location>
        <begin position="497"/>
        <end position="526"/>
    </location>
</feature>
<protein>
    <recommendedName>
        <fullName evidence="10">CASTOR/POLLUX/SYM8 ion channel conserved domain-containing protein</fullName>
    </recommendedName>
</protein>
<evidence type="ECO:0000256" key="2">
    <source>
        <dbReference type="ARBA" id="ARBA00022448"/>
    </source>
</evidence>
<evidence type="ECO:0000259" key="10">
    <source>
        <dbReference type="Pfam" id="PF06241"/>
    </source>
</evidence>
<feature type="signal peptide" evidence="9">
    <location>
        <begin position="1"/>
        <end position="20"/>
    </location>
</feature>
<dbReference type="AlphaFoldDB" id="A0A813IB53"/>
<evidence type="ECO:0000256" key="1">
    <source>
        <dbReference type="ARBA" id="ARBA00004127"/>
    </source>
</evidence>
<dbReference type="Pfam" id="PF06241">
    <property type="entry name" value="Castor_Poll_mid"/>
    <property type="match status" value="1"/>
</dbReference>
<dbReference type="PANTHER" id="PTHR31563">
    <property type="entry name" value="ION CHANNEL POLLUX-RELATED"/>
    <property type="match status" value="1"/>
</dbReference>
<reference evidence="11" key="1">
    <citation type="submission" date="2021-02" db="EMBL/GenBank/DDBJ databases">
        <authorList>
            <person name="Dougan E. K."/>
            <person name="Rhodes N."/>
            <person name="Thang M."/>
            <person name="Chan C."/>
        </authorList>
    </citation>
    <scope>NUCLEOTIDE SEQUENCE</scope>
</reference>